<feature type="region of interest" description="Disordered" evidence="6">
    <location>
        <begin position="414"/>
        <end position="433"/>
    </location>
</feature>
<organism evidence="7">
    <name type="scientific">Eremomyces bilateralis CBS 781.70</name>
    <dbReference type="NCBI Taxonomy" id="1392243"/>
    <lineage>
        <taxon>Eukaryota</taxon>
        <taxon>Fungi</taxon>
        <taxon>Dikarya</taxon>
        <taxon>Ascomycota</taxon>
        <taxon>Pezizomycotina</taxon>
        <taxon>Dothideomycetes</taxon>
        <taxon>Dothideomycetes incertae sedis</taxon>
        <taxon>Eremomycetales</taxon>
        <taxon>Eremomycetaceae</taxon>
        <taxon>Eremomyces</taxon>
    </lineage>
</organism>
<feature type="binding site" evidence="5">
    <location>
        <position position="270"/>
    </location>
    <ligand>
        <name>Fe cation</name>
        <dbReference type="ChEBI" id="CHEBI:24875"/>
        <note>catalytic</note>
    </ligand>
</feature>
<dbReference type="GO" id="GO:0010436">
    <property type="term" value="F:carotenoid dioxygenase activity"/>
    <property type="evidence" value="ECO:0007669"/>
    <property type="project" value="TreeGrafter"/>
</dbReference>
<dbReference type="Proteomes" id="UP000504638">
    <property type="component" value="Unplaced"/>
</dbReference>
<dbReference type="AlphaFoldDB" id="A0A6G1G152"/>
<evidence type="ECO:0008006" key="10">
    <source>
        <dbReference type="Google" id="ProtNLM"/>
    </source>
</evidence>
<keyword evidence="4 5" id="KW-0408">Iron</keyword>
<evidence type="ECO:0000256" key="5">
    <source>
        <dbReference type="PIRSR" id="PIRSR604294-1"/>
    </source>
</evidence>
<keyword evidence="8" id="KW-1185">Reference proteome</keyword>
<proteinExistence type="inferred from homology"/>
<name>A0A6G1G152_9PEZI</name>
<dbReference type="InterPro" id="IPR004294">
    <property type="entry name" value="Carotenoid_Oase"/>
</dbReference>
<evidence type="ECO:0000313" key="8">
    <source>
        <dbReference type="Proteomes" id="UP000504638"/>
    </source>
</evidence>
<feature type="binding site" evidence="5">
    <location>
        <position position="340"/>
    </location>
    <ligand>
        <name>Fe cation</name>
        <dbReference type="ChEBI" id="CHEBI:24875"/>
        <note>catalytic</note>
    </ligand>
</feature>
<protein>
    <recommendedName>
        <fullName evidence="10">Carotenoid oxygenase</fullName>
    </recommendedName>
</protein>
<dbReference type="GO" id="GO:0016121">
    <property type="term" value="P:carotene catabolic process"/>
    <property type="evidence" value="ECO:0007669"/>
    <property type="project" value="TreeGrafter"/>
</dbReference>
<dbReference type="GeneID" id="54422477"/>
<dbReference type="PANTHER" id="PTHR10543">
    <property type="entry name" value="BETA-CAROTENE DIOXYGENASE"/>
    <property type="match status" value="1"/>
</dbReference>
<evidence type="ECO:0000256" key="4">
    <source>
        <dbReference type="ARBA" id="ARBA00023004"/>
    </source>
</evidence>
<evidence type="ECO:0000313" key="7">
    <source>
        <dbReference type="EMBL" id="KAF1811712.1"/>
    </source>
</evidence>
<dbReference type="PANTHER" id="PTHR10543:SF24">
    <property type="entry name" value="CAROTENOID ISOMEROOXYGENASE"/>
    <property type="match status" value="1"/>
</dbReference>
<dbReference type="OrthoDB" id="407010at2759"/>
<reference evidence="7 9" key="1">
    <citation type="submission" date="2020-01" db="EMBL/GenBank/DDBJ databases">
        <authorList>
            <consortium name="DOE Joint Genome Institute"/>
            <person name="Haridas S."/>
            <person name="Albert R."/>
            <person name="Binder M."/>
            <person name="Bloem J."/>
            <person name="Labutti K."/>
            <person name="Salamov A."/>
            <person name="Andreopoulos B."/>
            <person name="Baker S.E."/>
            <person name="Barry K."/>
            <person name="Bills G."/>
            <person name="Bluhm B.H."/>
            <person name="Cannon C."/>
            <person name="Castanera R."/>
            <person name="Culley D.E."/>
            <person name="Daum C."/>
            <person name="Ezra D."/>
            <person name="Gonzalez J.B."/>
            <person name="Henrissat B."/>
            <person name="Kuo A."/>
            <person name="Liang C."/>
            <person name="Lipzen A."/>
            <person name="Lutzoni F."/>
            <person name="Magnuson J."/>
            <person name="Mondo S."/>
            <person name="Nolan M."/>
            <person name="Ohm R."/>
            <person name="Pangilinan J."/>
            <person name="Park H.-J."/>
            <person name="Ramirez L."/>
            <person name="Alfaro M."/>
            <person name="Sun H."/>
            <person name="Tritt A."/>
            <person name="Yoshinaga Y."/>
            <person name="Zwiers L.-H."/>
            <person name="Turgeon B.G."/>
            <person name="Goodwin S.B."/>
            <person name="Spatafora J.W."/>
            <person name="Crous P.W."/>
            <person name="Grigoriev I.V."/>
        </authorList>
    </citation>
    <scope>NUCLEOTIDE SEQUENCE</scope>
    <source>
        <strain evidence="7 9">CBS 781.70</strain>
    </source>
</reference>
<evidence type="ECO:0000256" key="2">
    <source>
        <dbReference type="ARBA" id="ARBA00022723"/>
    </source>
</evidence>
<evidence type="ECO:0000256" key="1">
    <source>
        <dbReference type="ARBA" id="ARBA00006787"/>
    </source>
</evidence>
<evidence type="ECO:0000313" key="9">
    <source>
        <dbReference type="RefSeq" id="XP_033533343.1"/>
    </source>
</evidence>
<comment type="cofactor">
    <cofactor evidence="5">
        <name>Fe(2+)</name>
        <dbReference type="ChEBI" id="CHEBI:29033"/>
    </cofactor>
    <text evidence="5">Binds 1 Fe(2+) ion per subunit.</text>
</comment>
<dbReference type="RefSeq" id="XP_033533343.1">
    <property type="nucleotide sequence ID" value="XM_033681907.1"/>
</dbReference>
<feature type="binding site" evidence="5">
    <location>
        <position position="576"/>
    </location>
    <ligand>
        <name>Fe cation</name>
        <dbReference type="ChEBI" id="CHEBI:24875"/>
        <note>catalytic</note>
    </ligand>
</feature>
<reference evidence="9" key="3">
    <citation type="submission" date="2025-04" db="UniProtKB">
        <authorList>
            <consortium name="RefSeq"/>
        </authorList>
    </citation>
    <scope>IDENTIFICATION</scope>
    <source>
        <strain evidence="9">CBS 781.70</strain>
    </source>
</reference>
<sequence length="589" mass="64784">MATETQPEKYEEWPNAKGAQPQFEQKDPIKLKVTGHIPSYAIGTLLRTGPGAHEIETEKGLFKLSHWFDGLSMVHKFKIENDSDQVKVSYSSRFIVDQLIETIRKTGSTEGFTFGQKQDPCQSYFKKLMSVFTAAPPSSTQGGREGSNIGVTISANMPGFGPFGPDQAETSKNHASGISTLVTKTDRNAYQHLNPETLEPAGVAIQTSLHPELIGQLSSAHAKSDPDTGDIFNYNLELSSDPTYRIFRVSATTGKTDILAKFKATPAYIHSLFLTQNYVVLCVWNSHLSARGASILWNKNVLDSISPLNPRYPAKWYIVDRKHGRGLVSVYDTPAFYAFHATNAWEEPSKTNPGQTDIIAEIPAFDSIDVLKRFYYENLISSEPGALKYAGKAGNIARPKYRRYRLPDIPQPALQNGHANGHTRSKSILPSSSSPKTLKGRVVFEVPFTASMELPTINPKYLARPHRYIYGICDRGISPSFVDGLVKLDTYAYTHPSAADAADAKPLYWSQYAHSPGEAIFIADPEGTAEDDGVLLSVVLDGIKGYSYLLVLDAKTMTEVGRAELGEGRCVGFGFHGTHVRPAGRTLDV</sequence>
<dbReference type="GO" id="GO:0046872">
    <property type="term" value="F:metal ion binding"/>
    <property type="evidence" value="ECO:0007669"/>
    <property type="project" value="UniProtKB-KW"/>
</dbReference>
<reference evidence="9" key="2">
    <citation type="submission" date="2020-04" db="EMBL/GenBank/DDBJ databases">
        <authorList>
            <consortium name="NCBI Genome Project"/>
        </authorList>
    </citation>
    <scope>NUCLEOTIDE SEQUENCE</scope>
    <source>
        <strain evidence="9">CBS 781.70</strain>
    </source>
</reference>
<evidence type="ECO:0000256" key="3">
    <source>
        <dbReference type="ARBA" id="ARBA00023002"/>
    </source>
</evidence>
<evidence type="ECO:0000256" key="6">
    <source>
        <dbReference type="SAM" id="MobiDB-lite"/>
    </source>
</evidence>
<dbReference type="EMBL" id="ML975160">
    <property type="protein sequence ID" value="KAF1811712.1"/>
    <property type="molecule type" value="Genomic_DNA"/>
</dbReference>
<gene>
    <name evidence="7 9" type="ORF">P152DRAFT_482743</name>
</gene>
<feature type="region of interest" description="Disordered" evidence="6">
    <location>
        <begin position="1"/>
        <end position="21"/>
    </location>
</feature>
<dbReference type="Pfam" id="PF03055">
    <property type="entry name" value="RPE65"/>
    <property type="match status" value="1"/>
</dbReference>
<accession>A0A6G1G152</accession>
<feature type="binding site" evidence="5">
    <location>
        <position position="221"/>
    </location>
    <ligand>
        <name>Fe cation</name>
        <dbReference type="ChEBI" id="CHEBI:24875"/>
        <note>catalytic</note>
    </ligand>
</feature>
<keyword evidence="2 5" id="KW-0479">Metal-binding</keyword>
<keyword evidence="3" id="KW-0560">Oxidoreductase</keyword>
<feature type="compositionally biased region" description="Basic and acidic residues" evidence="6">
    <location>
        <begin position="1"/>
        <end position="14"/>
    </location>
</feature>
<comment type="similarity">
    <text evidence="1">Belongs to the carotenoid oxygenase family.</text>
</comment>